<proteinExistence type="predicted"/>
<protein>
    <submittedName>
        <fullName evidence="2">Uncharacterized protein</fullName>
    </submittedName>
</protein>
<dbReference type="InterPro" id="IPR051553">
    <property type="entry name" value="Ran_GTPase-activating"/>
</dbReference>
<dbReference type="OrthoDB" id="61110at2759"/>
<dbReference type="Proteomes" id="UP000660262">
    <property type="component" value="Unassembled WGS sequence"/>
</dbReference>
<evidence type="ECO:0000313" key="2">
    <source>
        <dbReference type="EMBL" id="GHP01838.1"/>
    </source>
</evidence>
<comment type="caution">
    <text evidence="2">The sequence shown here is derived from an EMBL/GenBank/DDBJ whole genome shotgun (WGS) entry which is preliminary data.</text>
</comment>
<reference evidence="2" key="1">
    <citation type="submission" date="2020-10" db="EMBL/GenBank/DDBJ databases">
        <title>Unveiling of a novel bifunctional photoreceptor, Dualchrome1, isolated from a cosmopolitan green alga.</title>
        <authorList>
            <person name="Suzuki S."/>
            <person name="Kawachi M."/>
        </authorList>
    </citation>
    <scope>NUCLEOTIDE SEQUENCE</scope>
    <source>
        <strain evidence="2">NIES 2893</strain>
    </source>
</reference>
<feature type="repeat" description="RCC1" evidence="1">
    <location>
        <begin position="238"/>
        <end position="276"/>
    </location>
</feature>
<dbReference type="PANTHER" id="PTHR45982">
    <property type="entry name" value="REGULATOR OF CHROMOSOME CONDENSATION"/>
    <property type="match status" value="1"/>
</dbReference>
<dbReference type="GO" id="GO:0005085">
    <property type="term" value="F:guanyl-nucleotide exchange factor activity"/>
    <property type="evidence" value="ECO:0007669"/>
    <property type="project" value="TreeGrafter"/>
</dbReference>
<dbReference type="InterPro" id="IPR009091">
    <property type="entry name" value="RCC1/BLIP-II"/>
</dbReference>
<dbReference type="PROSITE" id="PS50012">
    <property type="entry name" value="RCC1_3"/>
    <property type="match status" value="4"/>
</dbReference>
<evidence type="ECO:0000256" key="1">
    <source>
        <dbReference type="PROSITE-ProRule" id="PRU00235"/>
    </source>
</evidence>
<dbReference type="SUPFAM" id="SSF50985">
    <property type="entry name" value="RCC1/BLIP-II"/>
    <property type="match status" value="1"/>
</dbReference>
<feature type="repeat" description="RCC1" evidence="1">
    <location>
        <begin position="121"/>
        <end position="159"/>
    </location>
</feature>
<name>A0A830H5F7_9CHLO</name>
<dbReference type="PANTHER" id="PTHR45982:SF1">
    <property type="entry name" value="REGULATOR OF CHROMOSOME CONDENSATION"/>
    <property type="match status" value="1"/>
</dbReference>
<feature type="repeat" description="RCC1" evidence="1">
    <location>
        <begin position="199"/>
        <end position="237"/>
    </location>
</feature>
<organism evidence="2 3">
    <name type="scientific">Pycnococcus provasolii</name>
    <dbReference type="NCBI Taxonomy" id="41880"/>
    <lineage>
        <taxon>Eukaryota</taxon>
        <taxon>Viridiplantae</taxon>
        <taxon>Chlorophyta</taxon>
        <taxon>Pseudoscourfieldiophyceae</taxon>
        <taxon>Pseudoscourfieldiales</taxon>
        <taxon>Pycnococcaceae</taxon>
        <taxon>Pycnococcus</taxon>
    </lineage>
</organism>
<dbReference type="PROSITE" id="PS00626">
    <property type="entry name" value="RCC1_2"/>
    <property type="match status" value="3"/>
</dbReference>
<gene>
    <name evidence="2" type="ORF">PPROV_000059500</name>
</gene>
<accession>A0A830H5F7</accession>
<dbReference type="InterPro" id="IPR000408">
    <property type="entry name" value="Reg_chr_condens"/>
</dbReference>
<dbReference type="Pfam" id="PF13540">
    <property type="entry name" value="RCC1_2"/>
    <property type="match status" value="5"/>
</dbReference>
<feature type="repeat" description="RCC1" evidence="1">
    <location>
        <begin position="160"/>
        <end position="198"/>
    </location>
</feature>
<dbReference type="Gene3D" id="2.130.10.30">
    <property type="entry name" value="Regulator of chromosome condensation 1/beta-lactamase-inhibitor protein II"/>
    <property type="match status" value="2"/>
</dbReference>
<evidence type="ECO:0000313" key="3">
    <source>
        <dbReference type="Proteomes" id="UP000660262"/>
    </source>
</evidence>
<keyword evidence="3" id="KW-1185">Reference proteome</keyword>
<dbReference type="GO" id="GO:0005737">
    <property type="term" value="C:cytoplasm"/>
    <property type="evidence" value="ECO:0007669"/>
    <property type="project" value="TreeGrafter"/>
</dbReference>
<dbReference type="AlphaFoldDB" id="A0A830H5F7"/>
<sequence>MLSAAVVVVGIPSSQQEPVVEEHDSENVAYDAFRLVFIPWQRRRRLAREQERMHIKRRSKTLSVGLYQPFYALIDGDVVYWGGIGEYNLPDEMHGCIFEMRDNFISVSAGVRHCIALQSDGNVMCWGDNEHGQAPPDGMAGDFVAIGAGGSHSLALRRDGSVACWGNNNGDQAPPAGVAGDFVDIAAGTGHSIAIRRNGSIACWGHNGYGQAPPDGIEGDFVAIDAGSQHSLALRRNGSIACWGNNDEGQAPPDGVDGDFVAIAAGTYHSAAIKRDGSLACWGTDVNICTGENRPLHAPPEGIAGNGGSFVAIAAGGNRALAIRQDRDGNDDAIVCWSGTEFIEVEMNEESEEEE</sequence>
<dbReference type="EMBL" id="BNJQ01000002">
    <property type="protein sequence ID" value="GHP01838.1"/>
    <property type="molecule type" value="Genomic_DNA"/>
</dbReference>